<dbReference type="PRINTS" id="PR00471">
    <property type="entry name" value="ACETATEKNASE"/>
</dbReference>
<feature type="binding site" evidence="7">
    <location>
        <position position="91"/>
    </location>
    <ligand>
        <name>substrate</name>
    </ligand>
</feature>
<evidence type="ECO:0000256" key="5">
    <source>
        <dbReference type="ARBA" id="ARBA00022777"/>
    </source>
</evidence>
<dbReference type="EC" id="2.7.2.1" evidence="7"/>
<evidence type="ECO:0000256" key="7">
    <source>
        <dbReference type="HAMAP-Rule" id="MF_00020"/>
    </source>
</evidence>
<dbReference type="InterPro" id="IPR043129">
    <property type="entry name" value="ATPase_NBD"/>
</dbReference>
<evidence type="ECO:0000256" key="8">
    <source>
        <dbReference type="RuleBase" id="RU003835"/>
    </source>
</evidence>
<feature type="binding site" evidence="7">
    <location>
        <position position="7"/>
    </location>
    <ligand>
        <name>Mg(2+)</name>
        <dbReference type="ChEBI" id="CHEBI:18420"/>
    </ligand>
</feature>
<comment type="subcellular location">
    <subcellularLocation>
        <location evidence="7">Cytoplasm</location>
    </subcellularLocation>
</comment>
<evidence type="ECO:0000256" key="6">
    <source>
        <dbReference type="ARBA" id="ARBA00022840"/>
    </source>
</evidence>
<feature type="active site" description="Proton donor/acceptor" evidence="7">
    <location>
        <position position="148"/>
    </location>
</feature>
<feature type="binding site" evidence="7">
    <location>
        <position position="14"/>
    </location>
    <ligand>
        <name>ATP</name>
        <dbReference type="ChEBI" id="CHEBI:30616"/>
    </ligand>
</feature>
<dbReference type="AlphaFoldDB" id="A0A101FGH3"/>
<feature type="binding site" evidence="7">
    <location>
        <begin position="283"/>
        <end position="285"/>
    </location>
    <ligand>
        <name>ATP</name>
        <dbReference type="ChEBI" id="CHEBI:30616"/>
    </ligand>
</feature>
<dbReference type="GO" id="GO:0005737">
    <property type="term" value="C:cytoplasm"/>
    <property type="evidence" value="ECO:0007669"/>
    <property type="project" value="UniProtKB-SubCell"/>
</dbReference>
<evidence type="ECO:0000313" key="10">
    <source>
        <dbReference type="Proteomes" id="UP000053326"/>
    </source>
</evidence>
<comment type="cofactor">
    <cofactor evidence="7">
        <name>Mg(2+)</name>
        <dbReference type="ChEBI" id="CHEBI:18420"/>
    </cofactor>
    <cofactor evidence="7">
        <name>Mn(2+)</name>
        <dbReference type="ChEBI" id="CHEBI:29035"/>
    </cofactor>
    <text evidence="7">Mg(2+). Can also accept Mn(2+).</text>
</comment>
<name>A0A101FGH3_9THEO</name>
<dbReference type="EMBL" id="LGFO01000080">
    <property type="protein sequence ID" value="KUK36527.1"/>
    <property type="molecule type" value="Genomic_DNA"/>
</dbReference>
<reference evidence="10" key="1">
    <citation type="journal article" date="2015" name="MBio">
        <title>Genome-Resolved Metagenomic Analysis Reveals Roles for Candidate Phyla and Other Microbial Community Members in Biogeochemical Transformations in Oil Reservoirs.</title>
        <authorList>
            <person name="Hu P."/>
            <person name="Tom L."/>
            <person name="Singh A."/>
            <person name="Thomas B.C."/>
            <person name="Baker B.J."/>
            <person name="Piceno Y.M."/>
            <person name="Andersen G.L."/>
            <person name="Banfield J.F."/>
        </authorList>
    </citation>
    <scope>NUCLEOTIDE SEQUENCE [LARGE SCALE GENOMIC DNA]</scope>
</reference>
<comment type="caution">
    <text evidence="9">The sequence shown here is derived from an EMBL/GenBank/DDBJ whole genome shotgun (WGS) entry which is preliminary data.</text>
</comment>
<keyword evidence="4 7" id="KW-0547">Nucleotide-binding</keyword>
<dbReference type="InterPro" id="IPR000890">
    <property type="entry name" value="Aliphatic_acid_kin_short-chain"/>
</dbReference>
<comment type="catalytic activity">
    <reaction evidence="7">
        <text>acetate + ATP = acetyl phosphate + ADP</text>
        <dbReference type="Rhea" id="RHEA:11352"/>
        <dbReference type="ChEBI" id="CHEBI:22191"/>
        <dbReference type="ChEBI" id="CHEBI:30089"/>
        <dbReference type="ChEBI" id="CHEBI:30616"/>
        <dbReference type="ChEBI" id="CHEBI:456216"/>
        <dbReference type="EC" id="2.7.2.1"/>
    </reaction>
</comment>
<dbReference type="GO" id="GO:0008776">
    <property type="term" value="F:acetate kinase activity"/>
    <property type="evidence" value="ECO:0007669"/>
    <property type="project" value="UniProtKB-UniRule"/>
</dbReference>
<comment type="subunit">
    <text evidence="7">Homodimer.</text>
</comment>
<keyword evidence="6 7" id="KW-0067">ATP-binding</keyword>
<dbReference type="CDD" id="cd24010">
    <property type="entry name" value="ASKHA_NBD_AcK_PK"/>
    <property type="match status" value="1"/>
</dbReference>
<dbReference type="Gene3D" id="3.30.420.40">
    <property type="match status" value="2"/>
</dbReference>
<dbReference type="UniPathway" id="UPA00340">
    <property type="reaction ID" value="UER00458"/>
</dbReference>
<organism evidence="9 10">
    <name type="scientific">Thermacetogenium phaeum</name>
    <dbReference type="NCBI Taxonomy" id="85874"/>
    <lineage>
        <taxon>Bacteria</taxon>
        <taxon>Bacillati</taxon>
        <taxon>Bacillota</taxon>
        <taxon>Clostridia</taxon>
        <taxon>Thermoanaerobacterales</taxon>
        <taxon>Thermoanaerobacteraceae</taxon>
        <taxon>Thermacetogenium</taxon>
    </lineage>
</organism>
<keyword evidence="5 7" id="KW-0418">Kinase</keyword>
<comment type="caution">
    <text evidence="7">Lacks conserved residue(s) required for the propagation of feature annotation.</text>
</comment>
<evidence type="ECO:0000256" key="3">
    <source>
        <dbReference type="ARBA" id="ARBA00022679"/>
    </source>
</evidence>
<sequence>MKILTLNCGSSSAKYMVYDWDAREIMCKGIVERVTIGGSFCEHEVTGRDKVKIERECPTHKEAVNLILELLVSPEYGVLKDVKEINAVGHRVVHGGEKFNKSVIIDDGVLQVFKEIQDLAPLHNPANILGIEAARSILPDVPHMAVMDTAWHQTMKPPQFMYAVPYEWYEKHKIRRYGFHGTSLLYVAKRAAVLLGKDPFEVNLISLHIGNGVSANAVKKGVSFDTSMGFTPLEGLVMGTRAGDHDPALDFYMMQKLGLSPKEIDNILNKKSGLLGITGKYTDRRDVLKAMEEGDERAKLAFEMECYRIKKYIGAYAAALGGVDAIVWTAGVGEMAADIRARAMEGLEFMGIKFDPEKNRLARTRNSESDISAADSKVKIFVIPTDEELVFVEDVVALLENRYDVHTNFKYSFQDPAYRNKMRDEQFAKELQKNPDLIKAKAKIPGQTD</sequence>
<evidence type="ECO:0000256" key="4">
    <source>
        <dbReference type="ARBA" id="ARBA00022741"/>
    </source>
</evidence>
<dbReference type="Proteomes" id="UP000053326">
    <property type="component" value="Unassembled WGS sequence"/>
</dbReference>
<evidence type="ECO:0000256" key="2">
    <source>
        <dbReference type="ARBA" id="ARBA00022490"/>
    </source>
</evidence>
<dbReference type="GO" id="GO:0005524">
    <property type="term" value="F:ATP binding"/>
    <property type="evidence" value="ECO:0007669"/>
    <property type="project" value="UniProtKB-KW"/>
</dbReference>
<keyword evidence="7" id="KW-0460">Magnesium</keyword>
<feature type="binding site" evidence="7">
    <location>
        <begin position="208"/>
        <end position="212"/>
    </location>
    <ligand>
        <name>ATP</name>
        <dbReference type="ChEBI" id="CHEBI:30616"/>
    </ligand>
</feature>
<feature type="site" description="Transition state stabilizer" evidence="7">
    <location>
        <position position="241"/>
    </location>
</feature>
<keyword evidence="7" id="KW-0479">Metal-binding</keyword>
<gene>
    <name evidence="7" type="primary">ackA</name>
    <name evidence="9" type="ORF">XD66_0760</name>
</gene>
<dbReference type="InterPro" id="IPR004372">
    <property type="entry name" value="Ac/propionate_kinase"/>
</dbReference>
<feature type="binding site" evidence="7">
    <location>
        <position position="387"/>
    </location>
    <ligand>
        <name>Mg(2+)</name>
        <dbReference type="ChEBI" id="CHEBI:18420"/>
    </ligand>
</feature>
<dbReference type="HAMAP" id="MF_00020">
    <property type="entry name" value="Acetate_kinase"/>
    <property type="match status" value="1"/>
</dbReference>
<dbReference type="InterPro" id="IPR023865">
    <property type="entry name" value="Aliphatic_acid_kinase_CS"/>
</dbReference>
<dbReference type="NCBIfam" id="TIGR00016">
    <property type="entry name" value="ackA"/>
    <property type="match status" value="1"/>
</dbReference>
<dbReference type="PANTHER" id="PTHR21060">
    <property type="entry name" value="ACETATE KINASE"/>
    <property type="match status" value="1"/>
</dbReference>
<dbReference type="PROSITE" id="PS01076">
    <property type="entry name" value="ACETATE_KINASE_2"/>
    <property type="match status" value="1"/>
</dbReference>
<dbReference type="GO" id="GO:0006085">
    <property type="term" value="P:acetyl-CoA biosynthetic process"/>
    <property type="evidence" value="ECO:0007669"/>
    <property type="project" value="UniProtKB-UniRule"/>
</dbReference>
<evidence type="ECO:0000256" key="1">
    <source>
        <dbReference type="ARBA" id="ARBA00008748"/>
    </source>
</evidence>
<comment type="pathway">
    <text evidence="7">Metabolic intermediate biosynthesis; acetyl-CoA biosynthesis; acetyl-CoA from acetate: step 1/2.</text>
</comment>
<dbReference type="PROSITE" id="PS01075">
    <property type="entry name" value="ACETATE_KINASE_1"/>
    <property type="match status" value="1"/>
</dbReference>
<keyword evidence="3 7" id="KW-0808">Transferase</keyword>
<accession>A0A101FGH3</accession>
<keyword evidence="2 7" id="KW-0963">Cytoplasm</keyword>
<dbReference type="PATRIC" id="fig|85874.4.peg.109"/>
<protein>
    <recommendedName>
        <fullName evidence="7">Acetate kinase</fullName>
        <ecNumber evidence="7">2.7.2.1</ecNumber>
    </recommendedName>
    <alternativeName>
        <fullName evidence="7">Acetokinase</fullName>
    </alternativeName>
</protein>
<evidence type="ECO:0000313" key="9">
    <source>
        <dbReference type="EMBL" id="KUK36527.1"/>
    </source>
</evidence>
<proteinExistence type="inferred from homology"/>
<dbReference type="Pfam" id="PF00871">
    <property type="entry name" value="Acetate_kinase"/>
    <property type="match status" value="1"/>
</dbReference>
<dbReference type="GO" id="GO:0000287">
    <property type="term" value="F:magnesium ion binding"/>
    <property type="evidence" value="ECO:0007669"/>
    <property type="project" value="UniProtKB-UniRule"/>
</dbReference>
<dbReference type="PANTHER" id="PTHR21060:SF15">
    <property type="entry name" value="ACETATE KINASE-RELATED"/>
    <property type="match status" value="1"/>
</dbReference>
<comment type="similarity">
    <text evidence="1 7 8">Belongs to the acetokinase family.</text>
</comment>
<comment type="function">
    <text evidence="7">Catalyzes the formation of acetyl phosphate from acetate and ATP. Can also catalyze the reverse reaction.</text>
</comment>
<feature type="site" description="Transition state stabilizer" evidence="7">
    <location>
        <position position="180"/>
    </location>
</feature>
<dbReference type="GO" id="GO:0006083">
    <property type="term" value="P:acetate metabolic process"/>
    <property type="evidence" value="ECO:0007669"/>
    <property type="project" value="TreeGrafter"/>
</dbReference>
<dbReference type="SUPFAM" id="SSF53067">
    <property type="entry name" value="Actin-like ATPase domain"/>
    <property type="match status" value="2"/>
</dbReference>